<dbReference type="OrthoDB" id="3799035at2759"/>
<feature type="non-terminal residue" evidence="13">
    <location>
        <position position="1"/>
    </location>
</feature>
<dbReference type="InterPro" id="IPR057670">
    <property type="entry name" value="SH3_retrovirus"/>
</dbReference>
<evidence type="ECO:0000313" key="14">
    <source>
        <dbReference type="Proteomes" id="UP000277580"/>
    </source>
</evidence>
<dbReference type="GO" id="GO:0003677">
    <property type="term" value="F:DNA binding"/>
    <property type="evidence" value="ECO:0007669"/>
    <property type="project" value="UniProtKB-KW"/>
</dbReference>
<dbReference type="GO" id="GO:0003964">
    <property type="term" value="F:RNA-directed DNA polymerase activity"/>
    <property type="evidence" value="ECO:0007669"/>
    <property type="project" value="UniProtKB-KW"/>
</dbReference>
<keyword evidence="11" id="KW-0233">DNA recombination</keyword>
<keyword evidence="6" id="KW-0460">Magnesium</keyword>
<protein>
    <recommendedName>
        <fullName evidence="12">Retroviral polymerase SH3-like domain-containing protein</fullName>
    </recommendedName>
</protein>
<evidence type="ECO:0000313" key="13">
    <source>
        <dbReference type="EMBL" id="RPB13889.1"/>
    </source>
</evidence>
<proteinExistence type="predicted"/>
<dbReference type="GO" id="GO:0015074">
    <property type="term" value="P:DNA integration"/>
    <property type="evidence" value="ECO:0007669"/>
    <property type="project" value="UniProtKB-KW"/>
</dbReference>
<dbReference type="PANTHER" id="PTHR42648:SF11">
    <property type="entry name" value="TRANSPOSON TY4-P GAG-POL POLYPROTEIN"/>
    <property type="match status" value="1"/>
</dbReference>
<evidence type="ECO:0000256" key="7">
    <source>
        <dbReference type="ARBA" id="ARBA00022908"/>
    </source>
</evidence>
<feature type="non-terminal residue" evidence="13">
    <location>
        <position position="65"/>
    </location>
</feature>
<feature type="domain" description="Retroviral polymerase SH3-like" evidence="12">
    <location>
        <begin position="38"/>
        <end position="65"/>
    </location>
</feature>
<evidence type="ECO:0000256" key="11">
    <source>
        <dbReference type="ARBA" id="ARBA00023172"/>
    </source>
</evidence>
<keyword evidence="3" id="KW-0479">Metal-binding</keyword>
<keyword evidence="10" id="KW-0238">DNA-binding</keyword>
<keyword evidence="14" id="KW-1185">Reference proteome</keyword>
<evidence type="ECO:0000256" key="6">
    <source>
        <dbReference type="ARBA" id="ARBA00022842"/>
    </source>
</evidence>
<sequence>TAVYLHIRSPSRSVNGKTPYEILYKKLPTVLHLRRFGCAAYKLIPQAQRSGKFTPRSRECIMIGY</sequence>
<gene>
    <name evidence="13" type="ORF">P167DRAFT_478151</name>
</gene>
<reference evidence="13 14" key="1">
    <citation type="journal article" date="2018" name="Nat. Ecol. Evol.">
        <title>Pezizomycetes genomes reveal the molecular basis of ectomycorrhizal truffle lifestyle.</title>
        <authorList>
            <person name="Murat C."/>
            <person name="Payen T."/>
            <person name="Noel B."/>
            <person name="Kuo A."/>
            <person name="Morin E."/>
            <person name="Chen J."/>
            <person name="Kohler A."/>
            <person name="Krizsan K."/>
            <person name="Balestrini R."/>
            <person name="Da Silva C."/>
            <person name="Montanini B."/>
            <person name="Hainaut M."/>
            <person name="Levati E."/>
            <person name="Barry K.W."/>
            <person name="Belfiori B."/>
            <person name="Cichocki N."/>
            <person name="Clum A."/>
            <person name="Dockter R.B."/>
            <person name="Fauchery L."/>
            <person name="Guy J."/>
            <person name="Iotti M."/>
            <person name="Le Tacon F."/>
            <person name="Lindquist E.A."/>
            <person name="Lipzen A."/>
            <person name="Malagnac F."/>
            <person name="Mello A."/>
            <person name="Molinier V."/>
            <person name="Miyauchi S."/>
            <person name="Poulain J."/>
            <person name="Riccioni C."/>
            <person name="Rubini A."/>
            <person name="Sitrit Y."/>
            <person name="Splivallo R."/>
            <person name="Traeger S."/>
            <person name="Wang M."/>
            <person name="Zifcakova L."/>
            <person name="Wipf D."/>
            <person name="Zambonelli A."/>
            <person name="Paolocci F."/>
            <person name="Nowrousian M."/>
            <person name="Ottonello S."/>
            <person name="Baldrian P."/>
            <person name="Spatafora J.W."/>
            <person name="Henrissat B."/>
            <person name="Nagy L.G."/>
            <person name="Aury J.M."/>
            <person name="Wincker P."/>
            <person name="Grigoriev I.V."/>
            <person name="Bonfante P."/>
            <person name="Martin F.M."/>
        </authorList>
    </citation>
    <scope>NUCLEOTIDE SEQUENCE [LARGE SCALE GENOMIC DNA]</scope>
    <source>
        <strain evidence="13 14">CCBAS932</strain>
    </source>
</reference>
<dbReference type="GO" id="GO:0003887">
    <property type="term" value="F:DNA-directed DNA polymerase activity"/>
    <property type="evidence" value="ECO:0007669"/>
    <property type="project" value="UniProtKB-KW"/>
</dbReference>
<keyword evidence="9" id="KW-0808">Transferase</keyword>
<dbReference type="InParanoid" id="A0A3N4KWV0"/>
<dbReference type="GO" id="GO:0046872">
    <property type="term" value="F:metal ion binding"/>
    <property type="evidence" value="ECO:0007669"/>
    <property type="project" value="UniProtKB-KW"/>
</dbReference>
<dbReference type="Proteomes" id="UP000277580">
    <property type="component" value="Unassembled WGS sequence"/>
</dbReference>
<evidence type="ECO:0000256" key="8">
    <source>
        <dbReference type="ARBA" id="ARBA00022918"/>
    </source>
</evidence>
<evidence type="ECO:0000256" key="10">
    <source>
        <dbReference type="ARBA" id="ARBA00023125"/>
    </source>
</evidence>
<keyword evidence="7" id="KW-0229">DNA integration</keyword>
<keyword evidence="2" id="KW-0540">Nuclease</keyword>
<keyword evidence="5" id="KW-0378">Hydrolase</keyword>
<keyword evidence="8" id="KW-0695">RNA-directed DNA polymerase</keyword>
<evidence type="ECO:0000256" key="5">
    <source>
        <dbReference type="ARBA" id="ARBA00022801"/>
    </source>
</evidence>
<evidence type="ECO:0000256" key="4">
    <source>
        <dbReference type="ARBA" id="ARBA00022759"/>
    </source>
</evidence>
<dbReference type="PANTHER" id="PTHR42648">
    <property type="entry name" value="TRANSPOSASE, PUTATIVE-RELATED"/>
    <property type="match status" value="1"/>
</dbReference>
<keyword evidence="4" id="KW-0255">Endonuclease</keyword>
<keyword evidence="1" id="KW-0548">Nucleotidyltransferase</keyword>
<dbReference type="EMBL" id="ML119120">
    <property type="protein sequence ID" value="RPB13889.1"/>
    <property type="molecule type" value="Genomic_DNA"/>
</dbReference>
<keyword evidence="9" id="KW-0239">DNA-directed DNA polymerase</keyword>
<dbReference type="AlphaFoldDB" id="A0A3N4KWV0"/>
<accession>A0A3N4KWV0</accession>
<dbReference type="Pfam" id="PF25597">
    <property type="entry name" value="SH3_retrovirus"/>
    <property type="match status" value="1"/>
</dbReference>
<name>A0A3N4KWV0_9PEZI</name>
<dbReference type="GO" id="GO:0006310">
    <property type="term" value="P:DNA recombination"/>
    <property type="evidence" value="ECO:0007669"/>
    <property type="project" value="UniProtKB-KW"/>
</dbReference>
<evidence type="ECO:0000256" key="9">
    <source>
        <dbReference type="ARBA" id="ARBA00022932"/>
    </source>
</evidence>
<dbReference type="GO" id="GO:0016787">
    <property type="term" value="F:hydrolase activity"/>
    <property type="evidence" value="ECO:0007669"/>
    <property type="project" value="UniProtKB-KW"/>
</dbReference>
<evidence type="ECO:0000259" key="12">
    <source>
        <dbReference type="Pfam" id="PF25597"/>
    </source>
</evidence>
<dbReference type="GO" id="GO:0004519">
    <property type="term" value="F:endonuclease activity"/>
    <property type="evidence" value="ECO:0007669"/>
    <property type="project" value="UniProtKB-KW"/>
</dbReference>
<evidence type="ECO:0000256" key="2">
    <source>
        <dbReference type="ARBA" id="ARBA00022722"/>
    </source>
</evidence>
<dbReference type="InterPro" id="IPR039537">
    <property type="entry name" value="Retrotran_Ty1/copia-like"/>
</dbReference>
<evidence type="ECO:0000256" key="3">
    <source>
        <dbReference type="ARBA" id="ARBA00022723"/>
    </source>
</evidence>
<organism evidence="13 14">
    <name type="scientific">Morchella conica CCBAS932</name>
    <dbReference type="NCBI Taxonomy" id="1392247"/>
    <lineage>
        <taxon>Eukaryota</taxon>
        <taxon>Fungi</taxon>
        <taxon>Dikarya</taxon>
        <taxon>Ascomycota</taxon>
        <taxon>Pezizomycotina</taxon>
        <taxon>Pezizomycetes</taxon>
        <taxon>Pezizales</taxon>
        <taxon>Morchellaceae</taxon>
        <taxon>Morchella</taxon>
    </lineage>
</organism>
<evidence type="ECO:0000256" key="1">
    <source>
        <dbReference type="ARBA" id="ARBA00022695"/>
    </source>
</evidence>